<sequence length="237" mass="26683">MEFKASKRLCSATVISSRHLLTAPHCVVDTEMCLRCKQEEDYKWLVRVEMIYADKTSNPSSWTIAYGGHCNTRVGVRAIAWDQRYAILCSKFDMEIVELESDIEFDFESGSILPICLADSSFPFNDTIATFFGFGEVAENNHANHHSLYSQLRYGTARHTWTVRDGSEMFLDKRPNRTESERLNLPFMPRAQMSGGDSGGGVSTTACDWSTVLIGTISQSSYNTTQSYASILRTHID</sequence>
<reference evidence="2" key="1">
    <citation type="submission" date="2023-10" db="EMBL/GenBank/DDBJ databases">
        <title>Genome assembly of Pristionchus species.</title>
        <authorList>
            <person name="Yoshida K."/>
            <person name="Sommer R.J."/>
        </authorList>
    </citation>
    <scope>NUCLEOTIDE SEQUENCE</scope>
    <source>
        <strain evidence="2">RS0144</strain>
    </source>
</reference>
<dbReference type="GO" id="GO:0004252">
    <property type="term" value="F:serine-type endopeptidase activity"/>
    <property type="evidence" value="ECO:0007669"/>
    <property type="project" value="InterPro"/>
</dbReference>
<comment type="caution">
    <text evidence="2">The sequence shown here is derived from an EMBL/GenBank/DDBJ whole genome shotgun (WGS) entry which is preliminary data.</text>
</comment>
<dbReference type="SUPFAM" id="SSF50494">
    <property type="entry name" value="Trypsin-like serine proteases"/>
    <property type="match status" value="1"/>
</dbReference>
<dbReference type="AlphaFoldDB" id="A0AAV5U334"/>
<dbReference type="Gene3D" id="2.40.10.10">
    <property type="entry name" value="Trypsin-like serine proteases"/>
    <property type="match status" value="1"/>
</dbReference>
<dbReference type="GO" id="GO:0006508">
    <property type="term" value="P:proteolysis"/>
    <property type="evidence" value="ECO:0007669"/>
    <property type="project" value="InterPro"/>
</dbReference>
<feature type="domain" description="Peptidase S1" evidence="1">
    <location>
        <begin position="6"/>
        <end position="224"/>
    </location>
</feature>
<dbReference type="PANTHER" id="PTHR22596">
    <property type="entry name" value="TRYPSIN-LIKE PROTEASE PROTEIN 6"/>
    <property type="match status" value="1"/>
</dbReference>
<name>A0AAV5U334_9BILA</name>
<dbReference type="EMBL" id="BTSX01000005">
    <property type="protein sequence ID" value="GMT01162.1"/>
    <property type="molecule type" value="Genomic_DNA"/>
</dbReference>
<proteinExistence type="predicted"/>
<protein>
    <recommendedName>
        <fullName evidence="1">Peptidase S1 domain-containing protein</fullName>
    </recommendedName>
</protein>
<gene>
    <name evidence="2" type="ORF">PENTCL1PPCAC_23336</name>
</gene>
<evidence type="ECO:0000259" key="1">
    <source>
        <dbReference type="Pfam" id="PF00089"/>
    </source>
</evidence>
<keyword evidence="3" id="KW-1185">Reference proteome</keyword>
<dbReference type="InterPro" id="IPR001254">
    <property type="entry name" value="Trypsin_dom"/>
</dbReference>
<organism evidence="2 3">
    <name type="scientific">Pristionchus entomophagus</name>
    <dbReference type="NCBI Taxonomy" id="358040"/>
    <lineage>
        <taxon>Eukaryota</taxon>
        <taxon>Metazoa</taxon>
        <taxon>Ecdysozoa</taxon>
        <taxon>Nematoda</taxon>
        <taxon>Chromadorea</taxon>
        <taxon>Rhabditida</taxon>
        <taxon>Rhabditina</taxon>
        <taxon>Diplogasteromorpha</taxon>
        <taxon>Diplogasteroidea</taxon>
        <taxon>Neodiplogasteridae</taxon>
        <taxon>Pristionchus</taxon>
    </lineage>
</organism>
<dbReference type="InterPro" id="IPR009003">
    <property type="entry name" value="Peptidase_S1_PA"/>
</dbReference>
<evidence type="ECO:0000313" key="2">
    <source>
        <dbReference type="EMBL" id="GMT01162.1"/>
    </source>
</evidence>
<evidence type="ECO:0000313" key="3">
    <source>
        <dbReference type="Proteomes" id="UP001432027"/>
    </source>
</evidence>
<accession>A0AAV5U334</accession>
<dbReference type="Pfam" id="PF00089">
    <property type="entry name" value="Trypsin"/>
    <property type="match status" value="1"/>
</dbReference>
<dbReference type="PANTHER" id="PTHR22596:SF16">
    <property type="entry name" value="PEPTIDASE S1 DOMAIN-CONTAINING PROTEIN"/>
    <property type="match status" value="1"/>
</dbReference>
<dbReference type="Proteomes" id="UP001432027">
    <property type="component" value="Unassembled WGS sequence"/>
</dbReference>
<feature type="non-terminal residue" evidence="2">
    <location>
        <position position="237"/>
    </location>
</feature>
<dbReference type="InterPro" id="IPR043504">
    <property type="entry name" value="Peptidase_S1_PA_chymotrypsin"/>
</dbReference>